<evidence type="ECO:0000313" key="2">
    <source>
        <dbReference type="EMBL" id="SOQ39646.1"/>
    </source>
</evidence>
<feature type="region of interest" description="Disordered" evidence="1">
    <location>
        <begin position="192"/>
        <end position="218"/>
    </location>
</feature>
<dbReference type="AlphaFoldDB" id="A0A2H1VFT3"/>
<accession>A0A2H1VFT3</accession>
<reference evidence="2" key="1">
    <citation type="submission" date="2016-07" db="EMBL/GenBank/DDBJ databases">
        <authorList>
            <person name="Bretaudeau A."/>
        </authorList>
    </citation>
    <scope>NUCLEOTIDE SEQUENCE</scope>
    <source>
        <strain evidence="2">Rice</strain>
        <tissue evidence="2">Whole body</tissue>
    </source>
</reference>
<dbReference type="EMBL" id="ODYU01002313">
    <property type="protein sequence ID" value="SOQ39646.1"/>
    <property type="molecule type" value="Genomic_DNA"/>
</dbReference>
<proteinExistence type="predicted"/>
<organism evidence="2">
    <name type="scientific">Spodoptera frugiperda</name>
    <name type="common">Fall armyworm</name>
    <dbReference type="NCBI Taxonomy" id="7108"/>
    <lineage>
        <taxon>Eukaryota</taxon>
        <taxon>Metazoa</taxon>
        <taxon>Ecdysozoa</taxon>
        <taxon>Arthropoda</taxon>
        <taxon>Hexapoda</taxon>
        <taxon>Insecta</taxon>
        <taxon>Pterygota</taxon>
        <taxon>Neoptera</taxon>
        <taxon>Endopterygota</taxon>
        <taxon>Lepidoptera</taxon>
        <taxon>Glossata</taxon>
        <taxon>Ditrysia</taxon>
        <taxon>Noctuoidea</taxon>
        <taxon>Noctuidae</taxon>
        <taxon>Amphipyrinae</taxon>
        <taxon>Spodoptera</taxon>
    </lineage>
</organism>
<gene>
    <name evidence="2" type="ORF">SFRICE_001943</name>
</gene>
<name>A0A2H1VFT3_SPOFR</name>
<sequence length="380" mass="41357">MTEIVKFFDNFLSPQASRETLRASGIARRSPATFISHKNSGESKITILHINLPNSNNRRRPWTLETPEALQVRCRPFGGEEFKGFWGNGDWEDWEGENLASGNLTHTTKHNASVVSRRCSAGNALGTPLVFQVPMGGSDYLPSAGKRVDGSPGGKQSPPPMDSWNTRGVTSALPAFRGLGIEGLLGNPGLGRLAGERADGSPDGKLSPPPMDNRNTGGIGKIRKEGNWASDNLTHTTKHNASVVSRQFSVKSWYNCSRGGPSVPKHDSPTLNLHFITNNSQFTSYNQHNNSLHHKTSNELSNLSVIASIWTASKGRSPPDQNQTHAYGAARSVRASKIHQTTDGTHLLMADVMYKKIVDSYNIHHGKRGIVCDFIDQGGS</sequence>
<evidence type="ECO:0000256" key="1">
    <source>
        <dbReference type="SAM" id="MobiDB-lite"/>
    </source>
</evidence>
<feature type="region of interest" description="Disordered" evidence="1">
    <location>
        <begin position="141"/>
        <end position="165"/>
    </location>
</feature>
<protein>
    <submittedName>
        <fullName evidence="2">SFRICE_001943</fullName>
    </submittedName>
</protein>